<dbReference type="GO" id="GO:0004843">
    <property type="term" value="F:cysteine-type deubiquitinase activity"/>
    <property type="evidence" value="ECO:0007669"/>
    <property type="project" value="TreeGrafter"/>
</dbReference>
<evidence type="ECO:0000313" key="3">
    <source>
        <dbReference type="EMBL" id="PAA52255.1"/>
    </source>
</evidence>
<sequence>SMPPKGPGRKPKRATYGRPFESKTKPPAAAIDCKTGEPAAAAAAATAIEPESSTPGVATVVSEVTNFAVAAAASGGSDNVVAAEDATVDYELRNAAAALKESGLCDETRDCPIPVVVSTTDELAGQQAELDEAAAALREAGFCHTDGVATLEDDTEDRGGLATLQVGRAPQWMPLSACWLKRIPGDGNCFFSALSDQLQGTALEMNADNLRQTLAVELENWIDSAENDTGISEAEWRDLLEKTKRKGEYVSDHVASAAARLLGIEIYVYQDMGAGSNLEGIYLGPIGVEPRATVRLHFNRQGEHYQSVHVRQSSHLAAVDDGAAKMMPPPPPPPAIPMQSVAQKVQEWKEVKCNRRACKRVPGAAATDVDNKFSIRVDENRFNVLWNVDLDADEEEPTLSVCSGDDSTSKVSSSVSRRSRRNRSVPSCPTRRSSRLSAKACSSSNASVLSSAEASDSCASSVVRRRKRVVKPGSPMRRSERLLAKKRRMEEGDDASSVGASNLSSIGAATESDKVSCIAREEEFELASVVLEEINDYQRPTKTKSQQRGGQNGQSKSRSSPRKKAIDEQSIPTDTVLEASPTKRRRTKVNTVKEGRSSPRKKAQIEQQQQQQQRVEIEAEEPEIEHVDPEENNPDAEEQGASDTSLPQCLRNPFTIAIRALRLSHLQLQRT</sequence>
<reference evidence="3 4" key="1">
    <citation type="submission" date="2017-06" db="EMBL/GenBank/DDBJ databases">
        <title>A platform for efficient transgenesis in Macrostomum lignano, a flatworm model organism for stem cell research.</title>
        <authorList>
            <person name="Berezikov E."/>
        </authorList>
    </citation>
    <scope>NUCLEOTIDE SEQUENCE [LARGE SCALE GENOMIC DNA]</scope>
    <source>
        <strain evidence="3">DV1</strain>
        <tissue evidence="3">Whole organism</tissue>
    </source>
</reference>
<feature type="region of interest" description="Disordered" evidence="1">
    <location>
        <begin position="397"/>
        <end position="436"/>
    </location>
</feature>
<evidence type="ECO:0000256" key="1">
    <source>
        <dbReference type="SAM" id="MobiDB-lite"/>
    </source>
</evidence>
<proteinExistence type="predicted"/>
<dbReference type="EMBL" id="NIVC01003275">
    <property type="protein sequence ID" value="PAA52255.1"/>
    <property type="molecule type" value="Genomic_DNA"/>
</dbReference>
<dbReference type="PANTHER" id="PTHR12419:SF7">
    <property type="entry name" value="OTU DOMAIN-CONTAINING PROTEIN 3"/>
    <property type="match status" value="1"/>
</dbReference>
<dbReference type="PROSITE" id="PS50802">
    <property type="entry name" value="OTU"/>
    <property type="match status" value="1"/>
</dbReference>
<dbReference type="SUPFAM" id="SSF54001">
    <property type="entry name" value="Cysteine proteinases"/>
    <property type="match status" value="1"/>
</dbReference>
<evidence type="ECO:0000259" key="2">
    <source>
        <dbReference type="PROSITE" id="PS50802"/>
    </source>
</evidence>
<dbReference type="Proteomes" id="UP000215902">
    <property type="component" value="Unassembled WGS sequence"/>
</dbReference>
<gene>
    <name evidence="3" type="ORF">BOX15_Mlig005446g1</name>
</gene>
<feature type="region of interest" description="Disordered" evidence="1">
    <location>
        <begin position="1"/>
        <end position="31"/>
    </location>
</feature>
<dbReference type="CDD" id="cd22744">
    <property type="entry name" value="OTU"/>
    <property type="match status" value="1"/>
</dbReference>
<comment type="caution">
    <text evidence="3">The sequence shown here is derived from an EMBL/GenBank/DDBJ whole genome shotgun (WGS) entry which is preliminary data.</text>
</comment>
<dbReference type="Pfam" id="PF02338">
    <property type="entry name" value="OTU"/>
    <property type="match status" value="1"/>
</dbReference>
<dbReference type="InterPro" id="IPR050704">
    <property type="entry name" value="Peptidase_C85-like"/>
</dbReference>
<dbReference type="InterPro" id="IPR038765">
    <property type="entry name" value="Papain-like_cys_pep_sf"/>
</dbReference>
<evidence type="ECO:0000313" key="4">
    <source>
        <dbReference type="Proteomes" id="UP000215902"/>
    </source>
</evidence>
<name>A0A267DSP8_9PLAT</name>
<protein>
    <recommendedName>
        <fullName evidence="2">OTU domain-containing protein</fullName>
    </recommendedName>
</protein>
<dbReference type="Gene3D" id="3.90.70.80">
    <property type="match status" value="1"/>
</dbReference>
<organism evidence="3 4">
    <name type="scientific">Macrostomum lignano</name>
    <dbReference type="NCBI Taxonomy" id="282301"/>
    <lineage>
        <taxon>Eukaryota</taxon>
        <taxon>Metazoa</taxon>
        <taxon>Spiralia</taxon>
        <taxon>Lophotrochozoa</taxon>
        <taxon>Platyhelminthes</taxon>
        <taxon>Rhabditophora</taxon>
        <taxon>Macrostomorpha</taxon>
        <taxon>Macrostomida</taxon>
        <taxon>Macrostomidae</taxon>
        <taxon>Macrostomum</taxon>
    </lineage>
</organism>
<dbReference type="GO" id="GO:0016579">
    <property type="term" value="P:protein deubiquitination"/>
    <property type="evidence" value="ECO:0007669"/>
    <property type="project" value="TreeGrafter"/>
</dbReference>
<feature type="region of interest" description="Disordered" evidence="1">
    <location>
        <begin position="537"/>
        <end position="648"/>
    </location>
</feature>
<dbReference type="AlphaFoldDB" id="A0A267DSP8"/>
<dbReference type="InterPro" id="IPR003323">
    <property type="entry name" value="OTU_dom"/>
</dbReference>
<dbReference type="PANTHER" id="PTHR12419">
    <property type="entry name" value="OTU DOMAIN CONTAINING PROTEIN"/>
    <property type="match status" value="1"/>
</dbReference>
<accession>A0A267DSP8</accession>
<keyword evidence="4" id="KW-1185">Reference proteome</keyword>
<feature type="compositionally biased region" description="Polar residues" evidence="1">
    <location>
        <begin position="538"/>
        <end position="558"/>
    </location>
</feature>
<feature type="region of interest" description="Disordered" evidence="1">
    <location>
        <begin position="461"/>
        <end position="501"/>
    </location>
</feature>
<dbReference type="OrthoDB" id="415023at2759"/>
<feature type="domain" description="OTU" evidence="2">
    <location>
        <begin position="178"/>
        <end position="311"/>
    </location>
</feature>
<feature type="non-terminal residue" evidence="3">
    <location>
        <position position="1"/>
    </location>
</feature>
<feature type="compositionally biased region" description="Low complexity" evidence="1">
    <location>
        <begin position="605"/>
        <end position="614"/>
    </location>
</feature>
<feature type="compositionally biased region" description="Acidic residues" evidence="1">
    <location>
        <begin position="630"/>
        <end position="640"/>
    </location>
</feature>